<sequence length="253" mass="27462">MPGTNCNSFCQCATLATHDDATVTYYWVRHNCAPGTKFDSSIGVCNHVGAFVCEDRWLTTPALSTQHTPTTPIDESAGCREGAICSKYEHDVIRLRLMPGTNCNSFCQCATLATHDDATVTYYWVRHNCAPGTKFDSSIGVCNHAGAFVCEDGWLTTPAPSTQQTPTTPIVKFGQECGRSANSCDRSDGVKCKQHDCCANKGGEVPPCSDKFCLCETERGWIYDSTSPSKCKQADKLAKMSCDSDGYKASRPS</sequence>
<dbReference type="Proteomes" id="UP000828390">
    <property type="component" value="Unassembled WGS sequence"/>
</dbReference>
<dbReference type="EMBL" id="JAIWYP010000008">
    <property type="protein sequence ID" value="KAH3787352.1"/>
    <property type="molecule type" value="Genomic_DNA"/>
</dbReference>
<dbReference type="SUPFAM" id="SSF57625">
    <property type="entry name" value="Invertebrate chitin-binding proteins"/>
    <property type="match status" value="2"/>
</dbReference>
<comment type="caution">
    <text evidence="1">The sequence shown here is derived from an EMBL/GenBank/DDBJ whole genome shotgun (WGS) entry which is preliminary data.</text>
</comment>
<organism evidence="1 2">
    <name type="scientific">Dreissena polymorpha</name>
    <name type="common">Zebra mussel</name>
    <name type="synonym">Mytilus polymorpha</name>
    <dbReference type="NCBI Taxonomy" id="45954"/>
    <lineage>
        <taxon>Eukaryota</taxon>
        <taxon>Metazoa</taxon>
        <taxon>Spiralia</taxon>
        <taxon>Lophotrochozoa</taxon>
        <taxon>Mollusca</taxon>
        <taxon>Bivalvia</taxon>
        <taxon>Autobranchia</taxon>
        <taxon>Heteroconchia</taxon>
        <taxon>Euheterodonta</taxon>
        <taxon>Imparidentia</taxon>
        <taxon>Neoheterodontei</taxon>
        <taxon>Myida</taxon>
        <taxon>Dreissenoidea</taxon>
        <taxon>Dreissenidae</taxon>
        <taxon>Dreissena</taxon>
    </lineage>
</organism>
<proteinExistence type="predicted"/>
<dbReference type="AlphaFoldDB" id="A0A9D4F0P6"/>
<accession>A0A9D4F0P6</accession>
<reference evidence="1" key="1">
    <citation type="journal article" date="2019" name="bioRxiv">
        <title>The Genome of the Zebra Mussel, Dreissena polymorpha: A Resource for Invasive Species Research.</title>
        <authorList>
            <person name="McCartney M.A."/>
            <person name="Auch B."/>
            <person name="Kono T."/>
            <person name="Mallez S."/>
            <person name="Zhang Y."/>
            <person name="Obille A."/>
            <person name="Becker A."/>
            <person name="Abrahante J.E."/>
            <person name="Garbe J."/>
            <person name="Badalamenti J.P."/>
            <person name="Herman A."/>
            <person name="Mangelson H."/>
            <person name="Liachko I."/>
            <person name="Sullivan S."/>
            <person name="Sone E.D."/>
            <person name="Koren S."/>
            <person name="Silverstein K.A.T."/>
            <person name="Beckman K.B."/>
            <person name="Gohl D.M."/>
        </authorList>
    </citation>
    <scope>NUCLEOTIDE SEQUENCE</scope>
    <source>
        <strain evidence="1">Duluth1</strain>
        <tissue evidence="1">Whole animal</tissue>
    </source>
</reference>
<keyword evidence="2" id="KW-1185">Reference proteome</keyword>
<evidence type="ECO:0000313" key="1">
    <source>
        <dbReference type="EMBL" id="KAH3787352.1"/>
    </source>
</evidence>
<reference evidence="1" key="2">
    <citation type="submission" date="2020-11" db="EMBL/GenBank/DDBJ databases">
        <authorList>
            <person name="McCartney M.A."/>
            <person name="Auch B."/>
            <person name="Kono T."/>
            <person name="Mallez S."/>
            <person name="Becker A."/>
            <person name="Gohl D.M."/>
            <person name="Silverstein K.A.T."/>
            <person name="Koren S."/>
            <person name="Bechman K.B."/>
            <person name="Herman A."/>
            <person name="Abrahante J.E."/>
            <person name="Garbe J."/>
        </authorList>
    </citation>
    <scope>NUCLEOTIDE SEQUENCE</scope>
    <source>
        <strain evidence="1">Duluth1</strain>
        <tissue evidence="1">Whole animal</tissue>
    </source>
</reference>
<evidence type="ECO:0000313" key="2">
    <source>
        <dbReference type="Proteomes" id="UP000828390"/>
    </source>
</evidence>
<name>A0A9D4F0P6_DREPO</name>
<protein>
    <submittedName>
        <fullName evidence="1">Uncharacterized protein</fullName>
    </submittedName>
</protein>
<gene>
    <name evidence="1" type="ORF">DPMN_165476</name>
</gene>
<dbReference type="GO" id="GO:0008061">
    <property type="term" value="F:chitin binding"/>
    <property type="evidence" value="ECO:0007669"/>
    <property type="project" value="InterPro"/>
</dbReference>
<dbReference type="InterPro" id="IPR036508">
    <property type="entry name" value="Chitin-bd_dom_sf"/>
</dbReference>